<comment type="caution">
    <text evidence="5">The sequence shown here is derived from an EMBL/GenBank/DDBJ whole genome shotgun (WGS) entry which is preliminary data.</text>
</comment>
<dbReference type="InterPro" id="IPR016163">
    <property type="entry name" value="Ald_DH_C"/>
</dbReference>
<dbReference type="GO" id="GO:0033721">
    <property type="term" value="F:aldehyde dehydrogenase (NADP+) activity"/>
    <property type="evidence" value="ECO:0007669"/>
    <property type="project" value="UniProtKB-EC"/>
</dbReference>
<dbReference type="AlphaFoldDB" id="A0A7W4VZ83"/>
<sequence>MTTTSYRPRDGRVAGALADTSAAALAAVVARAAAASDAVAATSPRTRRRWLDALAAALEEHTVELARLADTETALGLDRLTGEVGRMADQLRFYGQVAEEGSWLDVTVDHATPTTPRLVKVNRPLGPVAVFGASNFPFGFGVLGNDTGSALAAGCTVVAKAHPAHVQTCVRLEEIARTALAAAGAPDGTFAMVSGLQAGIDLVRSPAVAAVGFTGSQAGGLALWRAANEREVVIPVYAEMGTVNPVVLAPSGLARLDEIVQGFVGSFTLGAGQFCTKPGLMFAPAGEQVPARVARALADASPAAVMLTEAIADGVASGIRDLVAAGCSVVGRVPGPPTGWAADAAVLSAPLEALAPGSRVLEECFGPVAVVVEYDALDDLGPALAGLQGSLAGAVFTAGDGSVDPAEASLVAQLARKVGRVMVDDWPTGVAFTWAQQHGGPWPSTSNPAATSVGAGALGRFLRPVAYQSVPDPLLPPAVREAVSSDNPWGVPRRIDGRLETA</sequence>
<evidence type="ECO:0000256" key="1">
    <source>
        <dbReference type="ARBA" id="ARBA00023002"/>
    </source>
</evidence>
<reference evidence="5 6" key="1">
    <citation type="submission" date="2020-08" db="EMBL/GenBank/DDBJ databases">
        <title>Sequencing the genomes of 1000 actinobacteria strains.</title>
        <authorList>
            <person name="Klenk H.-P."/>
        </authorList>
    </citation>
    <scope>NUCLEOTIDE SEQUENCE [LARGE SCALE GENOMIC DNA]</scope>
    <source>
        <strain evidence="5 6">DSM 105498</strain>
    </source>
</reference>
<feature type="chain" id="PRO_5039524513" evidence="3">
    <location>
        <begin position="27"/>
        <end position="502"/>
    </location>
</feature>
<feature type="region of interest" description="Disordered" evidence="2">
    <location>
        <begin position="481"/>
        <end position="502"/>
    </location>
</feature>
<evidence type="ECO:0000313" key="5">
    <source>
        <dbReference type="EMBL" id="MBB3044526.1"/>
    </source>
</evidence>
<dbReference type="PANTHER" id="PTHR43353">
    <property type="entry name" value="SUCCINATE-SEMIALDEHYDE DEHYDROGENASE, MITOCHONDRIAL"/>
    <property type="match status" value="1"/>
</dbReference>
<evidence type="ECO:0000313" key="6">
    <source>
        <dbReference type="Proteomes" id="UP000589626"/>
    </source>
</evidence>
<gene>
    <name evidence="5" type="ORF">FHU40_004363</name>
</gene>
<proteinExistence type="predicted"/>
<keyword evidence="3" id="KW-0732">Signal</keyword>
<dbReference type="RefSeq" id="WP_183594385.1">
    <property type="nucleotide sequence ID" value="NZ_JACHWR010000003.1"/>
</dbReference>
<name>A0A7W4VZ83_9ACTN</name>
<feature type="domain" description="Aldehyde dehydrogenase" evidence="4">
    <location>
        <begin position="4"/>
        <end position="431"/>
    </location>
</feature>
<dbReference type="InterPro" id="IPR015590">
    <property type="entry name" value="Aldehyde_DH_dom"/>
</dbReference>
<feature type="signal peptide" evidence="3">
    <location>
        <begin position="1"/>
        <end position="26"/>
    </location>
</feature>
<evidence type="ECO:0000259" key="4">
    <source>
        <dbReference type="Pfam" id="PF00171"/>
    </source>
</evidence>
<dbReference type="Gene3D" id="3.40.309.10">
    <property type="entry name" value="Aldehyde Dehydrogenase, Chain A, domain 2"/>
    <property type="match status" value="1"/>
</dbReference>
<dbReference type="SUPFAM" id="SSF53720">
    <property type="entry name" value="ALDH-like"/>
    <property type="match status" value="1"/>
</dbReference>
<accession>A0A7W4VZ83</accession>
<evidence type="ECO:0000256" key="3">
    <source>
        <dbReference type="SAM" id="SignalP"/>
    </source>
</evidence>
<dbReference type="InterPro" id="IPR016162">
    <property type="entry name" value="Ald_DH_N"/>
</dbReference>
<dbReference type="PANTHER" id="PTHR43353:SF3">
    <property type="entry name" value="ALDEHYDE DEHYDROGENASE-RELATED"/>
    <property type="match status" value="1"/>
</dbReference>
<dbReference type="Gene3D" id="3.40.605.10">
    <property type="entry name" value="Aldehyde Dehydrogenase, Chain A, domain 1"/>
    <property type="match status" value="1"/>
</dbReference>
<dbReference type="EC" id="1.2.1.4" evidence="5"/>
<keyword evidence="6" id="KW-1185">Reference proteome</keyword>
<dbReference type="InterPro" id="IPR050740">
    <property type="entry name" value="Aldehyde_DH_Superfamily"/>
</dbReference>
<dbReference type="Proteomes" id="UP000589626">
    <property type="component" value="Unassembled WGS sequence"/>
</dbReference>
<dbReference type="Pfam" id="PF00171">
    <property type="entry name" value="Aldedh"/>
    <property type="match status" value="1"/>
</dbReference>
<organism evidence="5 6">
    <name type="scientific">Nocardioides soli</name>
    <dbReference type="NCBI Taxonomy" id="1036020"/>
    <lineage>
        <taxon>Bacteria</taxon>
        <taxon>Bacillati</taxon>
        <taxon>Actinomycetota</taxon>
        <taxon>Actinomycetes</taxon>
        <taxon>Propionibacteriales</taxon>
        <taxon>Nocardioidaceae</taxon>
        <taxon>Nocardioides</taxon>
    </lineage>
</organism>
<feature type="compositionally biased region" description="Basic and acidic residues" evidence="2">
    <location>
        <begin position="493"/>
        <end position="502"/>
    </location>
</feature>
<dbReference type="EMBL" id="JACHWR010000003">
    <property type="protein sequence ID" value="MBB3044526.1"/>
    <property type="molecule type" value="Genomic_DNA"/>
</dbReference>
<evidence type="ECO:0000256" key="2">
    <source>
        <dbReference type="SAM" id="MobiDB-lite"/>
    </source>
</evidence>
<keyword evidence="1 5" id="KW-0560">Oxidoreductase</keyword>
<dbReference type="InterPro" id="IPR016161">
    <property type="entry name" value="Ald_DH/histidinol_DH"/>
</dbReference>
<protein>
    <submittedName>
        <fullName evidence="5">NADP-dependent aldehyde dehydrogenase</fullName>
        <ecNumber evidence="5">1.2.1.4</ecNumber>
    </submittedName>
</protein>